<dbReference type="Proteomes" id="UP001153555">
    <property type="component" value="Unassembled WGS sequence"/>
</dbReference>
<name>A0A9N7N3A3_STRHE</name>
<feature type="compositionally biased region" description="Basic and acidic residues" evidence="3">
    <location>
        <begin position="102"/>
        <end position="112"/>
    </location>
</feature>
<evidence type="ECO:0000313" key="4">
    <source>
        <dbReference type="EMBL" id="CAA0821224.1"/>
    </source>
</evidence>
<evidence type="ECO:0000256" key="1">
    <source>
        <dbReference type="ARBA" id="ARBA00022860"/>
    </source>
</evidence>
<dbReference type="OrthoDB" id="1923765at2759"/>
<dbReference type="PANTHER" id="PTHR32295:SF216">
    <property type="entry name" value="PROTEIN IQ-DOMAIN 3"/>
    <property type="match status" value="1"/>
</dbReference>
<evidence type="ECO:0000256" key="2">
    <source>
        <dbReference type="ARBA" id="ARBA00024341"/>
    </source>
</evidence>
<sequence>MQKKNLSEDVKLIQAENEQNMQVYSFALATAVAAEVVRLRTAVATSASGESKEEIVAINIQTAFRGYMWMQMVARLQSEVRARRREILSSVENSTIHRKIQHNSEKEAEKSKISNVENWDDSSQTREQIEATRCNREEVTMRRERALAYAFSHQQTWRNSSNSTNQTFMDPNNPRWGWSWLEHWMFARQCENEGKNTVTSPLTPKSRSGSRTPRPPSPRRATFKDEDLRSFNSTLSKRSSLPGVPSYMGST</sequence>
<reference evidence="4" key="1">
    <citation type="submission" date="2019-12" db="EMBL/GenBank/DDBJ databases">
        <authorList>
            <person name="Scholes J."/>
        </authorList>
    </citation>
    <scope>NUCLEOTIDE SEQUENCE</scope>
</reference>
<organism evidence="4 5">
    <name type="scientific">Striga hermonthica</name>
    <name type="common">Purple witchweed</name>
    <name type="synonym">Buchnera hermonthica</name>
    <dbReference type="NCBI Taxonomy" id="68872"/>
    <lineage>
        <taxon>Eukaryota</taxon>
        <taxon>Viridiplantae</taxon>
        <taxon>Streptophyta</taxon>
        <taxon>Embryophyta</taxon>
        <taxon>Tracheophyta</taxon>
        <taxon>Spermatophyta</taxon>
        <taxon>Magnoliopsida</taxon>
        <taxon>eudicotyledons</taxon>
        <taxon>Gunneridae</taxon>
        <taxon>Pentapetalae</taxon>
        <taxon>asterids</taxon>
        <taxon>lamiids</taxon>
        <taxon>Lamiales</taxon>
        <taxon>Orobanchaceae</taxon>
        <taxon>Buchnereae</taxon>
        <taxon>Striga</taxon>
    </lineage>
</organism>
<feature type="region of interest" description="Disordered" evidence="3">
    <location>
        <begin position="194"/>
        <end position="251"/>
    </location>
</feature>
<comment type="similarity">
    <text evidence="2">Belongs to the IQD family.</text>
</comment>
<keyword evidence="5" id="KW-1185">Reference proteome</keyword>
<protein>
    <submittedName>
        <fullName evidence="4">IQ-domain 3</fullName>
    </submittedName>
</protein>
<evidence type="ECO:0000313" key="5">
    <source>
        <dbReference type="Proteomes" id="UP001153555"/>
    </source>
</evidence>
<feature type="compositionally biased region" description="Polar residues" evidence="3">
    <location>
        <begin position="230"/>
        <end position="239"/>
    </location>
</feature>
<dbReference type="AlphaFoldDB" id="A0A9N7N3A3"/>
<proteinExistence type="inferred from homology"/>
<accession>A0A9N7N3A3</accession>
<dbReference type="PANTHER" id="PTHR32295">
    <property type="entry name" value="IQ-DOMAIN 5-RELATED"/>
    <property type="match status" value="1"/>
</dbReference>
<comment type="caution">
    <text evidence="4">The sequence shown here is derived from an EMBL/GenBank/DDBJ whole genome shotgun (WGS) entry which is preliminary data.</text>
</comment>
<dbReference type="EMBL" id="CACSLK010020742">
    <property type="protein sequence ID" value="CAA0821224.1"/>
    <property type="molecule type" value="Genomic_DNA"/>
</dbReference>
<gene>
    <name evidence="4" type="ORF">SHERM_19226</name>
</gene>
<dbReference type="GO" id="GO:0005516">
    <property type="term" value="F:calmodulin binding"/>
    <property type="evidence" value="ECO:0007669"/>
    <property type="project" value="UniProtKB-KW"/>
</dbReference>
<feature type="region of interest" description="Disordered" evidence="3">
    <location>
        <begin position="98"/>
        <end position="128"/>
    </location>
</feature>
<feature type="compositionally biased region" description="Polar residues" evidence="3">
    <location>
        <begin position="113"/>
        <end position="122"/>
    </location>
</feature>
<keyword evidence="1" id="KW-0112">Calmodulin-binding</keyword>
<evidence type="ECO:0000256" key="3">
    <source>
        <dbReference type="SAM" id="MobiDB-lite"/>
    </source>
</evidence>
<dbReference type="PROSITE" id="PS50096">
    <property type="entry name" value="IQ"/>
    <property type="match status" value="1"/>
</dbReference>